<dbReference type="Pfam" id="PF05739">
    <property type="entry name" value="SNARE"/>
    <property type="match status" value="1"/>
</dbReference>
<evidence type="ECO:0000313" key="5">
    <source>
        <dbReference type="Proteomes" id="UP000887566"/>
    </source>
</evidence>
<dbReference type="GO" id="GO:0048278">
    <property type="term" value="P:vesicle docking"/>
    <property type="evidence" value="ECO:0007669"/>
    <property type="project" value="TreeGrafter"/>
</dbReference>
<evidence type="ECO:0000259" key="4">
    <source>
        <dbReference type="PROSITE" id="PS50192"/>
    </source>
</evidence>
<dbReference type="PROSITE" id="PS50192">
    <property type="entry name" value="T_SNARE"/>
    <property type="match status" value="1"/>
</dbReference>
<proteinExistence type="predicted"/>
<dbReference type="Proteomes" id="UP000887566">
    <property type="component" value="Unplaced"/>
</dbReference>
<dbReference type="SUPFAM" id="SSF58038">
    <property type="entry name" value="SNARE fusion complex"/>
    <property type="match status" value="1"/>
</dbReference>
<dbReference type="GO" id="GO:0006906">
    <property type="term" value="P:vesicle fusion"/>
    <property type="evidence" value="ECO:0007669"/>
    <property type="project" value="TreeGrafter"/>
</dbReference>
<evidence type="ECO:0000313" key="6">
    <source>
        <dbReference type="WBParaSite" id="PSAMB.scaffold1306size33179.g12385.t1"/>
    </source>
</evidence>
<dbReference type="Pfam" id="PF26585">
    <property type="entry name" value="STX17_N"/>
    <property type="match status" value="1"/>
</dbReference>
<keyword evidence="1" id="KW-0175">Coiled coil</keyword>
<dbReference type="GO" id="GO:0012505">
    <property type="term" value="C:endomembrane system"/>
    <property type="evidence" value="ECO:0007669"/>
    <property type="project" value="TreeGrafter"/>
</dbReference>
<reference evidence="6" key="1">
    <citation type="submission" date="2022-11" db="UniProtKB">
        <authorList>
            <consortium name="WormBaseParasite"/>
        </authorList>
    </citation>
    <scope>IDENTIFICATION</scope>
</reference>
<dbReference type="GO" id="GO:0031201">
    <property type="term" value="C:SNARE complex"/>
    <property type="evidence" value="ECO:0007669"/>
    <property type="project" value="TreeGrafter"/>
</dbReference>
<dbReference type="GO" id="GO:0000149">
    <property type="term" value="F:SNARE binding"/>
    <property type="evidence" value="ECO:0007669"/>
    <property type="project" value="TreeGrafter"/>
</dbReference>
<evidence type="ECO:0000256" key="2">
    <source>
        <dbReference type="SAM" id="MobiDB-lite"/>
    </source>
</evidence>
<dbReference type="InterPro" id="IPR000727">
    <property type="entry name" value="T_SNARE_dom"/>
</dbReference>
<dbReference type="AlphaFoldDB" id="A0A914UVZ7"/>
<dbReference type="WBParaSite" id="PSAMB.scaffold1306size33179.g12385.t1">
    <property type="protein sequence ID" value="PSAMB.scaffold1306size33179.g12385.t1"/>
    <property type="gene ID" value="PSAMB.scaffold1306size33179.g12385"/>
</dbReference>
<dbReference type="SMART" id="SM00397">
    <property type="entry name" value="t_SNARE"/>
    <property type="match status" value="1"/>
</dbReference>
<keyword evidence="3" id="KW-0472">Membrane</keyword>
<sequence length="292" mass="31984">MADMNWMRASIAIERFERVAQMQIRELGQHTTEISQCRSQGDHRGVERVEINMKRTVQQLLQGLRQVLALRGELSDLDQERFDARIEPIRLKTQRAVNELSVLSSTSSTSFLADSPPESPIANAPSSSLSHQQQLQAHRVRAEELRLRAEQAKEEAETHARLNEEIAELNQIMVDMSLLVHAQHEVVDSIEEHVEQAESNLKSGNRDLKKAVKYKTARYPIAGGVIGAAAVGGPVGFAAGSAIAAVCAAVGGAVAGLYGGKMLKEKTEEEASGADPCTTTTSRNDRSIMSWF</sequence>
<accession>A0A914UVZ7</accession>
<dbReference type="InterPro" id="IPR059001">
    <property type="entry name" value="STX17_N"/>
</dbReference>
<protein>
    <submittedName>
        <fullName evidence="6">t-SNARE coiled-coil homology domain-containing protein</fullName>
    </submittedName>
</protein>
<feature type="transmembrane region" description="Helical" evidence="3">
    <location>
        <begin position="243"/>
        <end position="260"/>
    </location>
</feature>
<dbReference type="InterPro" id="IPR045242">
    <property type="entry name" value="Syntaxin"/>
</dbReference>
<feature type="compositionally biased region" description="Low complexity" evidence="2">
    <location>
        <begin position="126"/>
        <end position="135"/>
    </location>
</feature>
<keyword evidence="3" id="KW-0812">Transmembrane</keyword>
<keyword evidence="3" id="KW-1133">Transmembrane helix</keyword>
<feature type="domain" description="T-SNARE coiled-coil homology" evidence="4">
    <location>
        <begin position="149"/>
        <end position="211"/>
    </location>
</feature>
<feature type="transmembrane region" description="Helical" evidence="3">
    <location>
        <begin position="219"/>
        <end position="237"/>
    </location>
</feature>
<keyword evidence="5" id="KW-1185">Reference proteome</keyword>
<evidence type="ECO:0000256" key="3">
    <source>
        <dbReference type="SAM" id="Phobius"/>
    </source>
</evidence>
<feature type="coiled-coil region" evidence="1">
    <location>
        <begin position="135"/>
        <end position="207"/>
    </location>
</feature>
<dbReference type="GO" id="GO:0005484">
    <property type="term" value="F:SNAP receptor activity"/>
    <property type="evidence" value="ECO:0007669"/>
    <property type="project" value="TreeGrafter"/>
</dbReference>
<dbReference type="GO" id="GO:0006886">
    <property type="term" value="P:intracellular protein transport"/>
    <property type="evidence" value="ECO:0007669"/>
    <property type="project" value="TreeGrafter"/>
</dbReference>
<dbReference type="Gene3D" id="1.20.5.110">
    <property type="match status" value="1"/>
</dbReference>
<name>A0A914UVZ7_9BILA</name>
<evidence type="ECO:0000256" key="1">
    <source>
        <dbReference type="SAM" id="Coils"/>
    </source>
</evidence>
<organism evidence="5 6">
    <name type="scientific">Plectus sambesii</name>
    <dbReference type="NCBI Taxonomy" id="2011161"/>
    <lineage>
        <taxon>Eukaryota</taxon>
        <taxon>Metazoa</taxon>
        <taxon>Ecdysozoa</taxon>
        <taxon>Nematoda</taxon>
        <taxon>Chromadorea</taxon>
        <taxon>Plectida</taxon>
        <taxon>Plectina</taxon>
        <taxon>Plectoidea</taxon>
        <taxon>Plectidae</taxon>
        <taxon>Plectus</taxon>
    </lineage>
</organism>
<feature type="region of interest" description="Disordered" evidence="2">
    <location>
        <begin position="108"/>
        <end position="135"/>
    </location>
</feature>
<dbReference type="PANTHER" id="PTHR19957">
    <property type="entry name" value="SYNTAXIN"/>
    <property type="match status" value="1"/>
</dbReference>
<feature type="region of interest" description="Disordered" evidence="2">
    <location>
        <begin position="268"/>
        <end position="292"/>
    </location>
</feature>